<dbReference type="Gene3D" id="3.40.1490.10">
    <property type="entry name" value="Bit1"/>
    <property type="match status" value="1"/>
</dbReference>
<keyword evidence="2 6" id="KW-0378">Hydrolase</keyword>
<dbReference type="InterPro" id="IPR023476">
    <property type="entry name" value="Pep_tRNA_hydro_II_dom_sf"/>
</dbReference>
<dbReference type="SUPFAM" id="SSF102462">
    <property type="entry name" value="Peptidyl-tRNA hydrolase II"/>
    <property type="match status" value="1"/>
</dbReference>
<sequence>MSEGDEVSVNHEYLKIMMEMGIKEHVARKALITSNNECLDTALMIALELNEELSEEESEDSKMIFVVNSSLNMSVGKTAAQVAHAALDLYREITSPKYLHFSEALSSWENKGVKKVVLKAKDESEILGLMNRAKDFNLPSVIIRDAGRTEIAPDSLTVFAVFGLEECVNKVTGHLNLL</sequence>
<evidence type="ECO:0000256" key="1">
    <source>
        <dbReference type="ARBA" id="ARBA00013260"/>
    </source>
</evidence>
<dbReference type="Gene3D" id="1.10.8.10">
    <property type="entry name" value="DNA helicase RuvA subunit, C-terminal domain"/>
    <property type="match status" value="1"/>
</dbReference>
<keyword evidence="8" id="KW-1185">Reference proteome</keyword>
<dbReference type="VEuPathDB" id="VectorBase:RPRC009696"/>
<evidence type="ECO:0000313" key="8">
    <source>
        <dbReference type="Proteomes" id="UP000015103"/>
    </source>
</evidence>
<reference evidence="6" key="1">
    <citation type="submission" date="2013-04" db="EMBL/GenBank/DDBJ databases">
        <title>An insight into the transcriptome of the digestive tract of the blood sucking bug, Rhodnius prolixus.</title>
        <authorList>
            <person name="Ribeiro J.M.C."/>
            <person name="Genta F.A."/>
            <person name="Sorgine M.H.F."/>
            <person name="Paiva-Silva G.O."/>
            <person name="Majerowicz D."/>
            <person name="Medeiros M."/>
            <person name="Koerich L."/>
            <person name="Terra W.R."/>
            <person name="Ferreira C."/>
            <person name="Pimentel A.C."/>
            <person name="Bisch P.M."/>
            <person name="Diniz M.M.P."/>
            <person name="Nascimento R."/>
            <person name="Salmon D."/>
            <person name="Silber A.M."/>
            <person name="Alves M."/>
            <person name="Oliveira M.F."/>
            <person name="Gondim K.C."/>
            <person name="Silva Neto M.A.C."/>
            <person name="Atella G.C."/>
            <person name="Araujo H."/>
            <person name="Dias F.S."/>
            <person name="Polycarpo C.R."/>
            <person name="Fampa P."/>
            <person name="Melo A.C."/>
            <person name="Tanaka A.S."/>
            <person name="Balczun C."/>
            <person name="Oliveira J.H.M."/>
            <person name="Goncalves R."/>
            <person name="Lazoski C."/>
            <person name="Pereira M.A."/>
            <person name="Rivera-Pomar R."/>
            <person name="Diambra L."/>
            <person name="Schaub G.A."/>
            <person name="Garcia E.S."/>
            <person name="Azambuja P."/>
            <person name="Braz G.R.C."/>
            <person name="Oliveira P.L."/>
        </authorList>
    </citation>
    <scope>NUCLEOTIDE SEQUENCE</scope>
</reference>
<dbReference type="FunFam" id="3.40.1490.10:FF:000002">
    <property type="entry name" value="Peptidyl-tRNA hydrolase 2, mitochondrial"/>
    <property type="match status" value="1"/>
</dbReference>
<evidence type="ECO:0000256" key="4">
    <source>
        <dbReference type="ARBA" id="ARBA00048707"/>
    </source>
</evidence>
<name>R4G343_RHOPR</name>
<dbReference type="EMBL" id="ACPB03018332">
    <property type="status" value="NOT_ANNOTATED_CDS"/>
    <property type="molecule type" value="Genomic_DNA"/>
</dbReference>
<feature type="domain" description="UBA" evidence="5">
    <location>
        <begin position="10"/>
        <end position="44"/>
    </location>
</feature>
<dbReference type="eggNOG" id="KOG3282">
    <property type="taxonomic scope" value="Eukaryota"/>
</dbReference>
<organism evidence="6">
    <name type="scientific">Rhodnius prolixus</name>
    <name type="common">Triatomid bug</name>
    <dbReference type="NCBI Taxonomy" id="13249"/>
    <lineage>
        <taxon>Eukaryota</taxon>
        <taxon>Metazoa</taxon>
        <taxon>Ecdysozoa</taxon>
        <taxon>Arthropoda</taxon>
        <taxon>Hexapoda</taxon>
        <taxon>Insecta</taxon>
        <taxon>Pterygota</taxon>
        <taxon>Neoptera</taxon>
        <taxon>Paraneoptera</taxon>
        <taxon>Hemiptera</taxon>
        <taxon>Heteroptera</taxon>
        <taxon>Panheteroptera</taxon>
        <taxon>Cimicomorpha</taxon>
        <taxon>Reduviidae</taxon>
        <taxon>Triatominae</taxon>
        <taxon>Rhodnius</taxon>
    </lineage>
</organism>
<reference evidence="8" key="2">
    <citation type="submission" date="2015-04" db="EMBL/GenBank/DDBJ databases">
        <authorList>
            <person name="Wilson R.K."/>
            <person name="Warren W."/>
            <person name="Dotson E."/>
            <person name="Oliveira P.L."/>
        </authorList>
    </citation>
    <scope>NUCLEOTIDE SEQUENCE</scope>
</reference>
<dbReference type="HOGENOM" id="CLU_073661_0_2_1"/>
<dbReference type="GeneID" id="141458119"/>
<reference evidence="7" key="3">
    <citation type="submission" date="2015-05" db="UniProtKB">
        <authorList>
            <consortium name="EnsemblMetazoa"/>
        </authorList>
    </citation>
    <scope>IDENTIFICATION</scope>
</reference>
<accession>R4G343</accession>
<dbReference type="EMBL" id="GAHY01002016">
    <property type="protein sequence ID" value="JAA75494.1"/>
    <property type="molecule type" value="mRNA"/>
</dbReference>
<dbReference type="InterPro" id="IPR002833">
    <property type="entry name" value="PTH2"/>
</dbReference>
<proteinExistence type="evidence at transcript level"/>
<dbReference type="EC" id="3.1.1.29" evidence="1"/>
<dbReference type="Pfam" id="PF01981">
    <property type="entry name" value="PTH2"/>
    <property type="match status" value="1"/>
</dbReference>
<dbReference type="Proteomes" id="UP000015103">
    <property type="component" value="Unassembled WGS sequence"/>
</dbReference>
<dbReference type="SUPFAM" id="SSF46934">
    <property type="entry name" value="UBA-like"/>
    <property type="match status" value="1"/>
</dbReference>
<dbReference type="PANTHER" id="PTHR12649:SF11">
    <property type="entry name" value="PEPTIDYL-TRNA HYDROLASE 2, MITOCHONDRIAL"/>
    <property type="match status" value="1"/>
</dbReference>
<dbReference type="STRING" id="13249.R4G343"/>
<evidence type="ECO:0000256" key="2">
    <source>
        <dbReference type="ARBA" id="ARBA00022801"/>
    </source>
</evidence>
<evidence type="ECO:0000259" key="5">
    <source>
        <dbReference type="Pfam" id="PF22562"/>
    </source>
</evidence>
<dbReference type="AlphaFoldDB" id="R4G343"/>
<dbReference type="RefSeq" id="XP_073991817.1">
    <property type="nucleotide sequence ID" value="XM_074135716.1"/>
</dbReference>
<evidence type="ECO:0000313" key="7">
    <source>
        <dbReference type="EnsemblMetazoa" id="RPRC009696-PA"/>
    </source>
</evidence>
<comment type="catalytic activity">
    <reaction evidence="4">
        <text>an N-acyl-L-alpha-aminoacyl-tRNA + H2O = an N-acyl-L-amino acid + a tRNA + H(+)</text>
        <dbReference type="Rhea" id="RHEA:54448"/>
        <dbReference type="Rhea" id="RHEA-COMP:10123"/>
        <dbReference type="Rhea" id="RHEA-COMP:13883"/>
        <dbReference type="ChEBI" id="CHEBI:15377"/>
        <dbReference type="ChEBI" id="CHEBI:15378"/>
        <dbReference type="ChEBI" id="CHEBI:59874"/>
        <dbReference type="ChEBI" id="CHEBI:78442"/>
        <dbReference type="ChEBI" id="CHEBI:138191"/>
        <dbReference type="EC" id="3.1.1.29"/>
    </reaction>
</comment>
<dbReference type="GO" id="GO:0004045">
    <property type="term" value="F:peptidyl-tRNA hydrolase activity"/>
    <property type="evidence" value="ECO:0007669"/>
    <property type="project" value="UniProtKB-EC"/>
</dbReference>
<protein>
    <recommendedName>
        <fullName evidence="1">peptidyl-tRNA hydrolase</fullName>
        <ecNumber evidence="1">3.1.1.29</ecNumber>
    </recommendedName>
</protein>
<dbReference type="OMA" id="ITSNNEC"/>
<dbReference type="InterPro" id="IPR009060">
    <property type="entry name" value="UBA-like_sf"/>
</dbReference>
<evidence type="ECO:0000256" key="3">
    <source>
        <dbReference type="ARBA" id="ARBA00038050"/>
    </source>
</evidence>
<dbReference type="PANTHER" id="PTHR12649">
    <property type="entry name" value="PEPTIDYL-TRNA HYDROLASE 2"/>
    <property type="match status" value="1"/>
</dbReference>
<dbReference type="NCBIfam" id="TIGR00283">
    <property type="entry name" value="arch_pth2"/>
    <property type="match status" value="1"/>
</dbReference>
<dbReference type="Pfam" id="PF22562">
    <property type="entry name" value="UBA_7"/>
    <property type="match status" value="1"/>
</dbReference>
<dbReference type="GO" id="GO:0005829">
    <property type="term" value="C:cytosol"/>
    <property type="evidence" value="ECO:0007669"/>
    <property type="project" value="TreeGrafter"/>
</dbReference>
<dbReference type="InterPro" id="IPR015940">
    <property type="entry name" value="UBA"/>
</dbReference>
<comment type="similarity">
    <text evidence="3">Belongs to the PTH2 family.</text>
</comment>
<evidence type="ECO:0000313" key="6">
    <source>
        <dbReference type="EMBL" id="JAA75494.1"/>
    </source>
</evidence>
<dbReference type="EnsemblMetazoa" id="RPRC009696-RA">
    <property type="protein sequence ID" value="RPRC009696-PA"/>
    <property type="gene ID" value="RPRC009696"/>
</dbReference>